<feature type="domain" description="tRNA pseudouridylate synthase B C-terminal" evidence="7">
    <location>
        <begin position="177"/>
        <end position="218"/>
    </location>
</feature>
<dbReference type="GO" id="GO:1990481">
    <property type="term" value="P:mRNA pseudouridine synthesis"/>
    <property type="evidence" value="ECO:0007669"/>
    <property type="project" value="TreeGrafter"/>
</dbReference>
<protein>
    <recommendedName>
        <fullName evidence="5">tRNA pseudouridine synthase B</fullName>
        <ecNumber evidence="5">5.4.99.25</ecNumber>
    </recommendedName>
    <alternativeName>
        <fullName evidence="5">tRNA pseudouridine(55) synthase</fullName>
        <shortName evidence="5">Psi55 synthase</shortName>
    </alternativeName>
    <alternativeName>
        <fullName evidence="5">tRNA pseudouridylate synthase</fullName>
    </alternativeName>
    <alternativeName>
        <fullName evidence="5">tRNA-uridine isomerase</fullName>
    </alternativeName>
</protein>
<gene>
    <name evidence="5" type="primary">truB</name>
    <name evidence="8" type="ORF">ATW55_07075</name>
</gene>
<dbReference type="Proteomes" id="UP000053557">
    <property type="component" value="Unassembled WGS sequence"/>
</dbReference>
<dbReference type="Pfam" id="PF01509">
    <property type="entry name" value="TruB_N"/>
    <property type="match status" value="1"/>
</dbReference>
<keyword evidence="3 5" id="KW-0819">tRNA processing</keyword>
<dbReference type="InterPro" id="IPR032819">
    <property type="entry name" value="TruB_C"/>
</dbReference>
<dbReference type="PANTHER" id="PTHR13767:SF2">
    <property type="entry name" value="PSEUDOURIDYLATE SYNTHASE TRUB1"/>
    <property type="match status" value="1"/>
</dbReference>
<feature type="domain" description="Pseudouridine synthase II N-terminal" evidence="6">
    <location>
        <begin position="24"/>
        <end position="176"/>
    </location>
</feature>
<name>A0A101XSY0_9BACL</name>
<evidence type="ECO:0000313" key="9">
    <source>
        <dbReference type="Proteomes" id="UP000053557"/>
    </source>
</evidence>
<evidence type="ECO:0000313" key="8">
    <source>
        <dbReference type="EMBL" id="KUO96984.1"/>
    </source>
</evidence>
<comment type="function">
    <text evidence="5">Responsible for synthesis of pseudouridine from uracil-55 in the psi GC loop of transfer RNAs.</text>
</comment>
<evidence type="ECO:0000256" key="1">
    <source>
        <dbReference type="ARBA" id="ARBA00000385"/>
    </source>
</evidence>
<comment type="catalytic activity">
    <reaction evidence="1 5">
        <text>uridine(55) in tRNA = pseudouridine(55) in tRNA</text>
        <dbReference type="Rhea" id="RHEA:42532"/>
        <dbReference type="Rhea" id="RHEA-COMP:10101"/>
        <dbReference type="Rhea" id="RHEA-COMP:10102"/>
        <dbReference type="ChEBI" id="CHEBI:65314"/>
        <dbReference type="ChEBI" id="CHEBI:65315"/>
        <dbReference type="EC" id="5.4.99.25"/>
    </reaction>
</comment>
<reference evidence="8 9" key="1">
    <citation type="submission" date="2015-12" db="EMBL/GenBank/DDBJ databases">
        <title>Draft genome sequence of Acidibacillus ferrooxidans ITV001, isolated from a chalcopyrite acid mine drainage site in Brazil.</title>
        <authorList>
            <person name="Dall'Agnol H."/>
            <person name="Nancucheo I."/>
            <person name="Johnson B."/>
            <person name="Oliveira R."/>
            <person name="Leite L."/>
            <person name="Pylro V."/>
            <person name="Nunes G.L."/>
            <person name="Tzotzos G."/>
            <person name="Fernandes G.R."/>
            <person name="Dutra J."/>
            <person name="Orellana S.C."/>
            <person name="Oliveira G."/>
        </authorList>
    </citation>
    <scope>NUCLEOTIDE SEQUENCE [LARGE SCALE GENOMIC DNA]</scope>
    <source>
        <strain evidence="9">ITV01</strain>
    </source>
</reference>
<comment type="caution">
    <text evidence="8">The sequence shown here is derived from an EMBL/GenBank/DDBJ whole genome shotgun (WGS) entry which is preliminary data.</text>
</comment>
<dbReference type="OrthoDB" id="9802309at2"/>
<evidence type="ECO:0000259" key="7">
    <source>
        <dbReference type="Pfam" id="PF16198"/>
    </source>
</evidence>
<dbReference type="GO" id="GO:0160148">
    <property type="term" value="F:tRNA pseudouridine(55) synthase activity"/>
    <property type="evidence" value="ECO:0007669"/>
    <property type="project" value="UniProtKB-EC"/>
</dbReference>
<dbReference type="InterPro" id="IPR020103">
    <property type="entry name" value="PsdUridine_synth_cat_dom_sf"/>
</dbReference>
<keyword evidence="9" id="KW-1185">Reference proteome</keyword>
<accession>A0A101XSY0</accession>
<dbReference type="RefSeq" id="WP_067711886.1">
    <property type="nucleotide sequence ID" value="NZ_LPVJ01000007.1"/>
</dbReference>
<sequence length="308" mass="33600">MTHGVFVLNKPLGMTSQQAVTRVKRILHARKAGHTGTLDPNVTGVLPILLGSATRLSEYVMESEKAYLATAWLGFSTDTQDHTGRVLEVADASHLSDEEIRDALDSFLGVTSQTPPIYSAVHVAGRRAHELARAGHTVVLEARETVIHEIMLHGITRRADAILVNFSLRCGKGTYVRTLCNDLGVKLGVPAHMFELTRTKSGPFTLDDAHSFDELENGLTDLVRSAEDAVPALQKLTVAKNALQTIVHGAPLFLADAFVADQGVIFQDECIVGIRVCSELVALYRAHEKDGDVWRLTAHKVLAQQEVE</sequence>
<dbReference type="EMBL" id="LPVJ01000007">
    <property type="protein sequence ID" value="KUO96984.1"/>
    <property type="molecule type" value="Genomic_DNA"/>
</dbReference>
<dbReference type="CDD" id="cd02573">
    <property type="entry name" value="PseudoU_synth_EcTruB"/>
    <property type="match status" value="1"/>
</dbReference>
<feature type="active site" description="Nucleophile" evidence="5">
    <location>
        <position position="39"/>
    </location>
</feature>
<dbReference type="Gene3D" id="3.30.2350.10">
    <property type="entry name" value="Pseudouridine synthase"/>
    <property type="match status" value="1"/>
</dbReference>
<organism evidence="8 9">
    <name type="scientific">Ferroacidibacillus organovorans</name>
    <dbReference type="NCBI Taxonomy" id="1765683"/>
    <lineage>
        <taxon>Bacteria</taxon>
        <taxon>Bacillati</taxon>
        <taxon>Bacillota</taxon>
        <taxon>Bacilli</taxon>
        <taxon>Bacillales</taxon>
        <taxon>Alicyclobacillaceae</taxon>
        <taxon>Ferroacidibacillus</taxon>
    </lineage>
</organism>
<dbReference type="HAMAP" id="MF_01080">
    <property type="entry name" value="TruB_bact"/>
    <property type="match status" value="1"/>
</dbReference>
<evidence type="ECO:0000259" key="6">
    <source>
        <dbReference type="Pfam" id="PF01509"/>
    </source>
</evidence>
<dbReference type="NCBIfam" id="TIGR00431">
    <property type="entry name" value="TruB"/>
    <property type="match status" value="1"/>
</dbReference>
<dbReference type="PANTHER" id="PTHR13767">
    <property type="entry name" value="TRNA-PSEUDOURIDINE SYNTHASE"/>
    <property type="match status" value="1"/>
</dbReference>
<keyword evidence="4 5" id="KW-0413">Isomerase</keyword>
<dbReference type="AlphaFoldDB" id="A0A101XSY0"/>
<evidence type="ECO:0000256" key="3">
    <source>
        <dbReference type="ARBA" id="ARBA00022694"/>
    </source>
</evidence>
<dbReference type="GO" id="GO:0031119">
    <property type="term" value="P:tRNA pseudouridine synthesis"/>
    <property type="evidence" value="ECO:0007669"/>
    <property type="project" value="UniProtKB-UniRule"/>
</dbReference>
<comment type="similarity">
    <text evidence="2 5">Belongs to the pseudouridine synthase TruB family. Type 1 subfamily.</text>
</comment>
<evidence type="ECO:0000256" key="4">
    <source>
        <dbReference type="ARBA" id="ARBA00023235"/>
    </source>
</evidence>
<dbReference type="SUPFAM" id="SSF55120">
    <property type="entry name" value="Pseudouridine synthase"/>
    <property type="match status" value="1"/>
</dbReference>
<evidence type="ECO:0000256" key="2">
    <source>
        <dbReference type="ARBA" id="ARBA00005642"/>
    </source>
</evidence>
<dbReference type="InterPro" id="IPR002501">
    <property type="entry name" value="PsdUridine_synth_N"/>
</dbReference>
<dbReference type="EC" id="5.4.99.25" evidence="5"/>
<dbReference type="InterPro" id="IPR014780">
    <property type="entry name" value="tRNA_psdUridine_synth_TruB"/>
</dbReference>
<dbReference type="GO" id="GO:0003723">
    <property type="term" value="F:RNA binding"/>
    <property type="evidence" value="ECO:0007669"/>
    <property type="project" value="InterPro"/>
</dbReference>
<evidence type="ECO:0000256" key="5">
    <source>
        <dbReference type="HAMAP-Rule" id="MF_01080"/>
    </source>
</evidence>
<dbReference type="Pfam" id="PF16198">
    <property type="entry name" value="TruB_C_2"/>
    <property type="match status" value="1"/>
</dbReference>
<proteinExistence type="inferred from homology"/>